<evidence type="ECO:0008006" key="3">
    <source>
        <dbReference type="Google" id="ProtNLM"/>
    </source>
</evidence>
<dbReference type="Pfam" id="PF07722">
    <property type="entry name" value="Peptidase_C26"/>
    <property type="match status" value="1"/>
</dbReference>
<dbReference type="InterPro" id="IPR011697">
    <property type="entry name" value="Peptidase_C26"/>
</dbReference>
<accession>A0ABZ2STQ3</accession>
<dbReference type="Proteomes" id="UP000664701">
    <property type="component" value="Chromosome"/>
</dbReference>
<protein>
    <recommendedName>
        <fullName evidence="3">Glutamine amidotransferase</fullName>
    </recommendedName>
</protein>
<dbReference type="InterPro" id="IPR044668">
    <property type="entry name" value="PuuD-like"/>
</dbReference>
<evidence type="ECO:0000313" key="2">
    <source>
        <dbReference type="Proteomes" id="UP000664701"/>
    </source>
</evidence>
<dbReference type="Gene3D" id="3.40.50.880">
    <property type="match status" value="1"/>
</dbReference>
<gene>
    <name evidence="1" type="ORF">DOK78_003112</name>
</gene>
<reference evidence="1 2" key="1">
    <citation type="submission" date="2021-03" db="EMBL/GenBank/DDBJ databases">
        <authorList>
            <person name="Gilmore M.S."/>
            <person name="Schwartzman J."/>
            <person name="Van Tyne D."/>
            <person name="Martin M."/>
            <person name="Earl A.M."/>
            <person name="Manson A.L."/>
            <person name="Straub T."/>
            <person name="Salamzade R."/>
            <person name="Saavedra J."/>
            <person name="Lebreton F."/>
            <person name="Prichula J."/>
            <person name="Schaufler K."/>
            <person name="Gaca A."/>
            <person name="Sgardioli B."/>
            <person name="Wagenaar J."/>
            <person name="Strong T."/>
        </authorList>
    </citation>
    <scope>NUCLEOTIDE SEQUENCE [LARGE SCALE GENOMIC DNA]</scope>
    <source>
        <strain evidence="1 2">DIV2402</strain>
    </source>
</reference>
<proteinExistence type="predicted"/>
<evidence type="ECO:0000313" key="1">
    <source>
        <dbReference type="EMBL" id="WYJ78455.1"/>
    </source>
</evidence>
<name>A0ABZ2STQ3_9ENTE</name>
<reference evidence="1 2" key="2">
    <citation type="submission" date="2024-03" db="EMBL/GenBank/DDBJ databases">
        <title>The Genome Sequence of Enterococcus sp. DIV2402.</title>
        <authorList>
            <consortium name="The Broad Institute Genomics Platform"/>
            <consortium name="The Broad Institute Microbial Omics Core"/>
            <consortium name="The Broad Institute Genomic Center for Infectious Diseases"/>
            <person name="Earl A."/>
            <person name="Manson A."/>
            <person name="Gilmore M."/>
            <person name="Schwartman J."/>
            <person name="Shea T."/>
            <person name="Abouelleil A."/>
            <person name="Cao P."/>
            <person name="Chapman S."/>
            <person name="Cusick C."/>
            <person name="Young S."/>
            <person name="Neafsey D."/>
            <person name="Nusbaum C."/>
            <person name="Birren B."/>
        </authorList>
    </citation>
    <scope>NUCLEOTIDE SEQUENCE [LARGE SCALE GENOMIC DNA]</scope>
    <source>
        <strain evidence="1 2">DIV2402</strain>
    </source>
</reference>
<dbReference type="RefSeq" id="WP_207871568.1">
    <property type="nucleotide sequence ID" value="NZ_CP147251.1"/>
</dbReference>
<dbReference type="SUPFAM" id="SSF52317">
    <property type="entry name" value="Class I glutamine amidotransferase-like"/>
    <property type="match status" value="1"/>
</dbReference>
<dbReference type="PANTHER" id="PTHR43235:SF1">
    <property type="entry name" value="GLUTAMINE AMIDOTRANSFERASE PB2B2.05-RELATED"/>
    <property type="match status" value="1"/>
</dbReference>
<dbReference type="EMBL" id="CP147251">
    <property type="protein sequence ID" value="WYJ78455.1"/>
    <property type="molecule type" value="Genomic_DNA"/>
</dbReference>
<dbReference type="CDD" id="cd01745">
    <property type="entry name" value="GATase1_2"/>
    <property type="match status" value="1"/>
</dbReference>
<dbReference type="PROSITE" id="PS51273">
    <property type="entry name" value="GATASE_TYPE_1"/>
    <property type="match status" value="1"/>
</dbReference>
<dbReference type="PANTHER" id="PTHR43235">
    <property type="entry name" value="GLUTAMINE AMIDOTRANSFERASE PB2B2.05-RELATED"/>
    <property type="match status" value="1"/>
</dbReference>
<keyword evidence="2" id="KW-1185">Reference proteome</keyword>
<dbReference type="InterPro" id="IPR029062">
    <property type="entry name" value="Class_I_gatase-like"/>
</dbReference>
<sequence length="235" mass="26216">MGRVVVGIAANESLDAGENLHHLSIAYTPSGYVKAVQQAGGLPMVMPIDSADMAKEYVARIDKLILAGGQDVSPRYYKQTKTVQGSYLEKRDQFELALMDEALKQGKPVFAVCRGMQLMNVFFGGDLKQELHSYTEIAHMQNPIPKEQPAHELLTQKTSILRSIYGKQAEVNSFHNQGVNRVAREFQEAACCSDGLVEAIENKPRRLLGVQWHPDFAFTTQPKEMEVFDYVVNAL</sequence>
<organism evidence="1 2">
    <name type="scientific">Candidatus Enterococcus lowellii</name>
    <dbReference type="NCBI Taxonomy" id="2230877"/>
    <lineage>
        <taxon>Bacteria</taxon>
        <taxon>Bacillati</taxon>
        <taxon>Bacillota</taxon>
        <taxon>Bacilli</taxon>
        <taxon>Lactobacillales</taxon>
        <taxon>Enterococcaceae</taxon>
        <taxon>Enterococcus</taxon>
    </lineage>
</organism>